<keyword evidence="6" id="KW-1185">Reference proteome</keyword>
<evidence type="ECO:0000256" key="1">
    <source>
        <dbReference type="ARBA" id="ARBA00022676"/>
    </source>
</evidence>
<keyword evidence="1" id="KW-0328">Glycosyltransferase</keyword>
<dbReference type="GO" id="GO:0016757">
    <property type="term" value="F:glycosyltransferase activity"/>
    <property type="evidence" value="ECO:0007669"/>
    <property type="project" value="UniProtKB-KW"/>
</dbReference>
<dbReference type="SUPFAM" id="SSF53756">
    <property type="entry name" value="UDP-Glycosyltransferase/glycogen phosphorylase"/>
    <property type="match status" value="1"/>
</dbReference>
<organism evidence="5 6">
    <name type="scientific">Gordonibacter urolithinfaciens</name>
    <dbReference type="NCBI Taxonomy" id="1335613"/>
    <lineage>
        <taxon>Bacteria</taxon>
        <taxon>Bacillati</taxon>
        <taxon>Actinomycetota</taxon>
        <taxon>Coriobacteriia</taxon>
        <taxon>Eggerthellales</taxon>
        <taxon>Eggerthellaceae</taxon>
        <taxon>Gordonibacter</taxon>
    </lineage>
</organism>
<dbReference type="PANTHER" id="PTHR46401:SF2">
    <property type="entry name" value="GLYCOSYLTRANSFERASE WBBK-RELATED"/>
    <property type="match status" value="1"/>
</dbReference>
<comment type="caution">
    <text evidence="5">The sequence shown here is derived from an EMBL/GenBank/DDBJ whole genome shotgun (WGS) entry which is preliminary data.</text>
</comment>
<dbReference type="Pfam" id="PF13439">
    <property type="entry name" value="Glyco_transf_4"/>
    <property type="match status" value="1"/>
</dbReference>
<evidence type="ECO:0000259" key="3">
    <source>
        <dbReference type="Pfam" id="PF00534"/>
    </source>
</evidence>
<dbReference type="Proteomes" id="UP000468327">
    <property type="component" value="Unassembled WGS sequence"/>
</dbReference>
<dbReference type="AlphaFoldDB" id="A0A6N8IE46"/>
<protein>
    <submittedName>
        <fullName evidence="5">Glycosyltransferase</fullName>
    </submittedName>
</protein>
<evidence type="ECO:0000259" key="4">
    <source>
        <dbReference type="Pfam" id="PF13439"/>
    </source>
</evidence>
<gene>
    <name evidence="5" type="ORF">GO738_02260</name>
</gene>
<keyword evidence="2 5" id="KW-0808">Transferase</keyword>
<feature type="domain" description="Glycosyl transferase family 1" evidence="3">
    <location>
        <begin position="229"/>
        <end position="358"/>
    </location>
</feature>
<dbReference type="PANTHER" id="PTHR46401">
    <property type="entry name" value="GLYCOSYLTRANSFERASE WBBK-RELATED"/>
    <property type="match status" value="1"/>
</dbReference>
<dbReference type="InterPro" id="IPR001296">
    <property type="entry name" value="Glyco_trans_1"/>
</dbReference>
<feature type="domain" description="Glycosyltransferase subfamily 4-like N-terminal" evidence="4">
    <location>
        <begin position="23"/>
        <end position="220"/>
    </location>
</feature>
<dbReference type="EMBL" id="WPOC01000002">
    <property type="protein sequence ID" value="MVN14184.1"/>
    <property type="molecule type" value="Genomic_DNA"/>
</dbReference>
<evidence type="ECO:0000313" key="5">
    <source>
        <dbReference type="EMBL" id="MVN14184.1"/>
    </source>
</evidence>
<name>A0A6N8IE46_9ACTN</name>
<sequence>MKYVQINAYSGGWADSIIFKKHRELQAQGHESYVFWARGDHEEDGFMQKIASYSEVCLDALQTRLDGKAGFHSKRVTKRLLDKLDRIDPDVVHLHLLLGYYINVEMLFNWLAAHRCRVIWTLHDCWAFTGHCIYFTYAECSQWKTCCAANDSCPQTWTYPETFCSRSVRWNFESKKRLFTLLPPDRMFLITPSMWLADLVKQSFLSKYDVKIVCNTVNTDVFKPSPSDFRERYGLEDKFIVLGVAAKWSERKGLQDFVRLAGELDGERFAVVVVGLSNKQIRQISKDVLALPRTESAKRLAEIYTAADVLVNPSAEETFGMNVAEARACGTGVVVVEGSACAEAAGNAALATVPADLSTLLPTIIRLAKGEAYDSRFED</sequence>
<evidence type="ECO:0000313" key="6">
    <source>
        <dbReference type="Proteomes" id="UP000468327"/>
    </source>
</evidence>
<dbReference type="RefSeq" id="WP_157007344.1">
    <property type="nucleotide sequence ID" value="NZ_DBEZYS010000139.1"/>
</dbReference>
<dbReference type="Pfam" id="PF00534">
    <property type="entry name" value="Glycos_transf_1"/>
    <property type="match status" value="1"/>
</dbReference>
<reference evidence="5 6" key="1">
    <citation type="submission" date="2019-11" db="EMBL/GenBank/DDBJ databases">
        <title>Whole genome shotgun sequencing (WGS) data from Adlercreutzia equolifaciens ResAG-91, Eggerthella lenta MRI-F36, MRI-F37, MRI-F40, ResAG-49, ResAG-88, ResAG-121, ResAG-145, and Gordonibacter sp. ResAG-5, ResAG-26, ResAG-43, ResAG-50, ResAG-59.</title>
        <authorList>
            <person name="Stoll D.A."/>
            <person name="Danylec N."/>
            <person name="Franz C.M.A.P."/>
            <person name="Huch M."/>
        </authorList>
    </citation>
    <scope>NUCLEOTIDE SEQUENCE [LARGE SCALE GENOMIC DNA]</scope>
    <source>
        <strain evidence="5 6">ResAG-59</strain>
    </source>
</reference>
<dbReference type="InterPro" id="IPR028098">
    <property type="entry name" value="Glyco_trans_4-like_N"/>
</dbReference>
<dbReference type="GO" id="GO:0009103">
    <property type="term" value="P:lipopolysaccharide biosynthetic process"/>
    <property type="evidence" value="ECO:0007669"/>
    <property type="project" value="TreeGrafter"/>
</dbReference>
<evidence type="ECO:0000256" key="2">
    <source>
        <dbReference type="ARBA" id="ARBA00022679"/>
    </source>
</evidence>
<dbReference type="Gene3D" id="3.40.50.2000">
    <property type="entry name" value="Glycogen Phosphorylase B"/>
    <property type="match status" value="3"/>
</dbReference>
<proteinExistence type="predicted"/>
<accession>A0A6N8IE46</accession>